<dbReference type="Proteomes" id="UP000049685">
    <property type="component" value="Unassembled WGS sequence"/>
</dbReference>
<organism evidence="2 3">
    <name type="scientific">Paraclostridium sordellii</name>
    <name type="common">Clostridium sordellii</name>
    <dbReference type="NCBI Taxonomy" id="1505"/>
    <lineage>
        <taxon>Bacteria</taxon>
        <taxon>Bacillati</taxon>
        <taxon>Bacillota</taxon>
        <taxon>Clostridia</taxon>
        <taxon>Peptostreptococcales</taxon>
        <taxon>Peptostreptococcaceae</taxon>
        <taxon>Paraclostridium</taxon>
    </lineage>
</organism>
<dbReference type="RefSeq" id="WP_021129401.1">
    <property type="nucleotide sequence ID" value="NZ_BDJI01000002.1"/>
</dbReference>
<evidence type="ECO:0000313" key="2">
    <source>
        <dbReference type="EMBL" id="CEQ03877.1"/>
    </source>
</evidence>
<evidence type="ECO:0000313" key="4">
    <source>
        <dbReference type="Proteomes" id="UP000049685"/>
    </source>
</evidence>
<reference evidence="3 4" key="1">
    <citation type="submission" date="2015-01" db="EMBL/GenBank/DDBJ databases">
        <authorList>
            <person name="Aslett A.Martin."/>
            <person name="De Silva Nishadi"/>
        </authorList>
    </citation>
    <scope>NUCLEOTIDE SEQUENCE [LARGE SCALE GENOMIC DNA]</scope>
    <source>
        <strain evidence="2 3">R28058</strain>
        <strain evidence="4">UMC4404</strain>
    </source>
</reference>
<dbReference type="EMBL" id="CEKZ01000003">
    <property type="protein sequence ID" value="CEQ03877.1"/>
    <property type="molecule type" value="Genomic_DNA"/>
</dbReference>
<proteinExistence type="predicted"/>
<dbReference type="AlphaFoldDB" id="A0A0A8VYM4"/>
<reference evidence="1" key="2">
    <citation type="submission" date="2015-01" db="EMBL/GenBank/DDBJ databases">
        <authorList>
            <person name="Aslett M.A."/>
            <person name="De Silva N."/>
        </authorList>
    </citation>
    <scope>NUCLEOTIDE SEQUENCE</scope>
    <source>
        <strain evidence="1">UMC4404</strain>
    </source>
</reference>
<evidence type="ECO:0000313" key="1">
    <source>
        <dbReference type="EMBL" id="CEO33659.1"/>
    </source>
</evidence>
<dbReference type="EMBL" id="CDNY01000003">
    <property type="protein sequence ID" value="CEO33659.1"/>
    <property type="molecule type" value="Genomic_DNA"/>
</dbReference>
<sequence>MSKIDLSKLSIVSDFNLVNSLIAMTKVYETIEDKDIPRIEEYIQNKFVDKDLLKIGMQIVNDKKNKISHIEIKEKAEFELNEYMDRKDRERQAKQEA</sequence>
<protein>
    <submittedName>
        <fullName evidence="2">Uncharacterized protein</fullName>
    </submittedName>
</protein>
<accession>A0A0A8VYM4</accession>
<dbReference type="Proteomes" id="UP000049127">
    <property type="component" value="Unassembled WGS sequence"/>
</dbReference>
<gene>
    <name evidence="2" type="ORF">R28058_16101</name>
    <name evidence="1" type="ORF">UMC4404_16391</name>
</gene>
<dbReference type="OrthoDB" id="2086703at2"/>
<name>A0A0A8VYM4_PARSO</name>
<evidence type="ECO:0000313" key="3">
    <source>
        <dbReference type="Proteomes" id="UP000049127"/>
    </source>
</evidence>
<dbReference type="KEGG" id="psor:RSJ16_10970"/>
<dbReference type="PATRIC" id="fig|1505.7.peg.1866"/>